<evidence type="ECO:0000256" key="2">
    <source>
        <dbReference type="ARBA" id="ARBA00007957"/>
    </source>
</evidence>
<accession>A0ABV6VFV1</accession>
<evidence type="ECO:0000313" key="12">
    <source>
        <dbReference type="Proteomes" id="UP001592582"/>
    </source>
</evidence>
<keyword evidence="6" id="KW-0479">Metal-binding</keyword>
<dbReference type="Pfam" id="PF01475">
    <property type="entry name" value="FUR"/>
    <property type="match status" value="1"/>
</dbReference>
<proteinExistence type="inferred from homology"/>
<gene>
    <name evidence="11" type="ORF">ACEZDG_25425</name>
</gene>
<evidence type="ECO:0000256" key="8">
    <source>
        <dbReference type="ARBA" id="ARBA00023015"/>
    </source>
</evidence>
<dbReference type="PANTHER" id="PTHR33202:SF2">
    <property type="entry name" value="FERRIC UPTAKE REGULATION PROTEIN"/>
    <property type="match status" value="1"/>
</dbReference>
<dbReference type="PANTHER" id="PTHR33202">
    <property type="entry name" value="ZINC UPTAKE REGULATION PROTEIN"/>
    <property type="match status" value="1"/>
</dbReference>
<keyword evidence="5" id="KW-0678">Repressor</keyword>
<keyword evidence="8" id="KW-0805">Transcription regulation</keyword>
<evidence type="ECO:0000313" key="11">
    <source>
        <dbReference type="EMBL" id="MFC1412614.1"/>
    </source>
</evidence>
<evidence type="ECO:0000256" key="4">
    <source>
        <dbReference type="ARBA" id="ARBA00022490"/>
    </source>
</evidence>
<comment type="similarity">
    <text evidence="2">Belongs to the Fur family.</text>
</comment>
<dbReference type="InterPro" id="IPR002481">
    <property type="entry name" value="FUR"/>
</dbReference>
<sequence length="143" mass="15261">MTTNAVSPDTEAAALLLGRATHQRSTVLRSLIAADGFVSAQALHARLVADGERVGLSTVYRTLTALADADRADLVRTVNGERLFRYRPGAHHLHYLLCRSCGTSTPVDSALLESWAEDTAAAAAFTDLQHTVELTGICALCRA</sequence>
<evidence type="ECO:0000256" key="9">
    <source>
        <dbReference type="ARBA" id="ARBA00023125"/>
    </source>
</evidence>
<evidence type="ECO:0000256" key="5">
    <source>
        <dbReference type="ARBA" id="ARBA00022491"/>
    </source>
</evidence>
<dbReference type="InterPro" id="IPR043135">
    <property type="entry name" value="Fur_C"/>
</dbReference>
<comment type="subcellular location">
    <subcellularLocation>
        <location evidence="1">Cytoplasm</location>
    </subcellularLocation>
</comment>
<dbReference type="RefSeq" id="WP_380513467.1">
    <property type="nucleotide sequence ID" value="NZ_JBHEZX010000012.1"/>
</dbReference>
<keyword evidence="7" id="KW-0862">Zinc</keyword>
<evidence type="ECO:0000256" key="6">
    <source>
        <dbReference type="ARBA" id="ARBA00022723"/>
    </source>
</evidence>
<dbReference type="CDD" id="cd07153">
    <property type="entry name" value="Fur_like"/>
    <property type="match status" value="1"/>
</dbReference>
<comment type="caution">
    <text evidence="11">The sequence shown here is derived from an EMBL/GenBank/DDBJ whole genome shotgun (WGS) entry which is preliminary data.</text>
</comment>
<keyword evidence="9" id="KW-0238">DNA-binding</keyword>
<comment type="subunit">
    <text evidence="3">Homodimer.</text>
</comment>
<dbReference type="SUPFAM" id="SSF46785">
    <property type="entry name" value="Winged helix' DNA-binding domain"/>
    <property type="match status" value="1"/>
</dbReference>
<dbReference type="Gene3D" id="1.10.10.10">
    <property type="entry name" value="Winged helix-like DNA-binding domain superfamily/Winged helix DNA-binding domain"/>
    <property type="match status" value="1"/>
</dbReference>
<keyword evidence="4" id="KW-0963">Cytoplasm</keyword>
<dbReference type="InterPro" id="IPR036390">
    <property type="entry name" value="WH_DNA-bd_sf"/>
</dbReference>
<dbReference type="Proteomes" id="UP001592582">
    <property type="component" value="Unassembled WGS sequence"/>
</dbReference>
<dbReference type="EMBL" id="JBHEZX010000012">
    <property type="protein sequence ID" value="MFC1412614.1"/>
    <property type="molecule type" value="Genomic_DNA"/>
</dbReference>
<protein>
    <submittedName>
        <fullName evidence="11">Fur family transcriptional regulator</fullName>
    </submittedName>
</protein>
<keyword evidence="10" id="KW-0804">Transcription</keyword>
<evidence type="ECO:0000256" key="10">
    <source>
        <dbReference type="ARBA" id="ARBA00023163"/>
    </source>
</evidence>
<dbReference type="InterPro" id="IPR036388">
    <property type="entry name" value="WH-like_DNA-bd_sf"/>
</dbReference>
<dbReference type="Gene3D" id="3.30.1490.190">
    <property type="match status" value="1"/>
</dbReference>
<name>A0ABV6VFV1_9ACTN</name>
<evidence type="ECO:0000256" key="1">
    <source>
        <dbReference type="ARBA" id="ARBA00004496"/>
    </source>
</evidence>
<reference evidence="11 12" key="1">
    <citation type="submission" date="2024-09" db="EMBL/GenBank/DDBJ databases">
        <authorList>
            <person name="Lee S.D."/>
        </authorList>
    </citation>
    <scope>NUCLEOTIDE SEQUENCE [LARGE SCALE GENOMIC DNA]</scope>
    <source>
        <strain evidence="11 12">N1-1</strain>
    </source>
</reference>
<organism evidence="11 12">
    <name type="scientific">Streptacidiphilus alkalitolerans</name>
    <dbReference type="NCBI Taxonomy" id="3342712"/>
    <lineage>
        <taxon>Bacteria</taxon>
        <taxon>Bacillati</taxon>
        <taxon>Actinomycetota</taxon>
        <taxon>Actinomycetes</taxon>
        <taxon>Kitasatosporales</taxon>
        <taxon>Streptomycetaceae</taxon>
        <taxon>Streptacidiphilus</taxon>
    </lineage>
</organism>
<evidence type="ECO:0000256" key="3">
    <source>
        <dbReference type="ARBA" id="ARBA00011738"/>
    </source>
</evidence>
<keyword evidence="12" id="KW-1185">Reference proteome</keyword>
<evidence type="ECO:0000256" key="7">
    <source>
        <dbReference type="ARBA" id="ARBA00022833"/>
    </source>
</evidence>